<evidence type="ECO:0000256" key="7">
    <source>
        <dbReference type="ARBA" id="ARBA00023209"/>
    </source>
</evidence>
<comment type="cofactor">
    <cofactor evidence="1">
        <name>Mg(2+)</name>
        <dbReference type="ChEBI" id="CHEBI:18420"/>
    </cofactor>
</comment>
<sequence>MSDSAAQQHQHNGYPEGRRQIRRVVLLTNPTAGKGRATSLAAHITAELLKHGVDVVGNYATTVAETRKNARAALADPDIDALVTCGGDGLANLIVQEQAGTGKPLGLVAGGTGNDIARGLGIPLDVRAAARVIASGYTVMTDLGLATREVNGVSQPERRYFASILAAGIDTRINARAKQIRWPGGSAAYFLAVLAEVAAMRTAPLTLSIDGGEPFTLEATLCAVGNTRSYGGGIRMCSHADPRDGKLALTVVSPVSRRTAARNLRNIYTGDFSKLQDIVTQIQVNSVRLEMPDLIPAVDGEDLFPTPLTVTVAAGAGCFLVPPPRQYRAQTHKTN</sequence>
<accession>A0ABT5V6W3</accession>
<gene>
    <name evidence="10" type="ORF">PWJ81_06235</name>
</gene>
<dbReference type="InterPro" id="IPR045540">
    <property type="entry name" value="YegS/DAGK_C"/>
</dbReference>
<evidence type="ECO:0000313" key="11">
    <source>
        <dbReference type="Proteomes" id="UP001219297"/>
    </source>
</evidence>
<dbReference type="PANTHER" id="PTHR12358">
    <property type="entry name" value="SPHINGOSINE KINASE"/>
    <property type="match status" value="1"/>
</dbReference>
<comment type="caution">
    <text evidence="10">The sequence shown here is derived from an EMBL/GenBank/DDBJ whole genome shotgun (WGS) entry which is preliminary data.</text>
</comment>
<dbReference type="Gene3D" id="3.40.50.10330">
    <property type="entry name" value="Probable inorganic polyphosphate/atp-NAD kinase, domain 1"/>
    <property type="match status" value="1"/>
</dbReference>
<evidence type="ECO:0000256" key="1">
    <source>
        <dbReference type="ARBA" id="ARBA00001946"/>
    </source>
</evidence>
<evidence type="ECO:0000256" key="8">
    <source>
        <dbReference type="ARBA" id="ARBA00023264"/>
    </source>
</evidence>
<dbReference type="SMART" id="SM00046">
    <property type="entry name" value="DAGKc"/>
    <property type="match status" value="1"/>
</dbReference>
<feature type="domain" description="DAGKc" evidence="9">
    <location>
        <begin position="19"/>
        <end position="149"/>
    </location>
</feature>
<dbReference type="Pfam" id="PF19279">
    <property type="entry name" value="YegS_C"/>
    <property type="match status" value="1"/>
</dbReference>
<comment type="similarity">
    <text evidence="2">Belongs to the diacylglycerol/lipid kinase family.</text>
</comment>
<dbReference type="InterPro" id="IPR050187">
    <property type="entry name" value="Lipid_Phosphate_FormReg"/>
</dbReference>
<dbReference type="RefSeq" id="WP_274778569.1">
    <property type="nucleotide sequence ID" value="NZ_JARBHI010000013.1"/>
</dbReference>
<keyword evidence="5 10" id="KW-0418">Kinase</keyword>
<evidence type="ECO:0000313" key="10">
    <source>
        <dbReference type="EMBL" id="MDE1656665.1"/>
    </source>
</evidence>
<dbReference type="PANTHER" id="PTHR12358:SF106">
    <property type="entry name" value="LIPID KINASE YEGS"/>
    <property type="match status" value="1"/>
</dbReference>
<keyword evidence="7" id="KW-0443">Lipid metabolism</keyword>
<dbReference type="Gene3D" id="2.60.200.40">
    <property type="match status" value="1"/>
</dbReference>
<dbReference type="Proteomes" id="UP001219297">
    <property type="component" value="Unassembled WGS sequence"/>
</dbReference>
<dbReference type="SUPFAM" id="SSF111331">
    <property type="entry name" value="NAD kinase/diacylglycerol kinase-like"/>
    <property type="match status" value="1"/>
</dbReference>
<keyword evidence="8" id="KW-1208">Phospholipid metabolism</keyword>
<name>A0ABT5V6W3_9ACTO</name>
<proteinExistence type="inferred from homology"/>
<dbReference type="InterPro" id="IPR016064">
    <property type="entry name" value="NAD/diacylglycerol_kinase_sf"/>
</dbReference>
<keyword evidence="6" id="KW-0067">ATP-binding</keyword>
<dbReference type="Pfam" id="PF00781">
    <property type="entry name" value="DAGK_cat"/>
    <property type="match status" value="1"/>
</dbReference>
<protein>
    <submittedName>
        <fullName evidence="10">Diacylglycerol kinase family protein</fullName>
    </submittedName>
</protein>
<evidence type="ECO:0000256" key="6">
    <source>
        <dbReference type="ARBA" id="ARBA00022840"/>
    </source>
</evidence>
<evidence type="ECO:0000256" key="5">
    <source>
        <dbReference type="ARBA" id="ARBA00022777"/>
    </source>
</evidence>
<evidence type="ECO:0000259" key="9">
    <source>
        <dbReference type="PROSITE" id="PS50146"/>
    </source>
</evidence>
<keyword evidence="7" id="KW-0444">Lipid biosynthesis</keyword>
<dbReference type="EMBL" id="JARBHI010000013">
    <property type="protein sequence ID" value="MDE1656665.1"/>
    <property type="molecule type" value="Genomic_DNA"/>
</dbReference>
<dbReference type="InterPro" id="IPR017438">
    <property type="entry name" value="ATP-NAD_kinase_N"/>
</dbReference>
<evidence type="ECO:0000256" key="3">
    <source>
        <dbReference type="ARBA" id="ARBA00022679"/>
    </source>
</evidence>
<keyword evidence="7" id="KW-0594">Phospholipid biosynthesis</keyword>
<reference evidence="10 11" key="1">
    <citation type="submission" date="2023-02" db="EMBL/GenBank/DDBJ databases">
        <title>Defining the Infant Male Urobiome and Moving Towards Mechanisms in Urobiome Research.</title>
        <authorList>
            <person name="Reasoner S."/>
            <person name="Flores V."/>
            <person name="Van Horn G."/>
            <person name="Morales G."/>
            <person name="Peard L."/>
            <person name="Abelson B."/>
            <person name="Manuel C."/>
            <person name="Lee J."/>
            <person name="Baker B."/>
            <person name="Williams T."/>
            <person name="Schmitz J."/>
            <person name="Clayton D."/>
            <person name="Hadjifrangiskou M."/>
        </authorList>
    </citation>
    <scope>NUCLEOTIDE SEQUENCE [LARGE SCALE GENOMIC DNA]</scope>
    <source>
        <strain evidence="10 11">AS1053</strain>
    </source>
</reference>
<organism evidence="10 11">
    <name type="scientific">Actinotignum sanguinis</name>
    <dbReference type="NCBI Taxonomy" id="1445614"/>
    <lineage>
        <taxon>Bacteria</taxon>
        <taxon>Bacillati</taxon>
        <taxon>Actinomycetota</taxon>
        <taxon>Actinomycetes</taxon>
        <taxon>Actinomycetales</taxon>
        <taxon>Actinomycetaceae</taxon>
        <taxon>Actinotignum</taxon>
    </lineage>
</organism>
<dbReference type="InterPro" id="IPR001206">
    <property type="entry name" value="Diacylglycerol_kinase_cat_dom"/>
</dbReference>
<evidence type="ECO:0000256" key="4">
    <source>
        <dbReference type="ARBA" id="ARBA00022741"/>
    </source>
</evidence>
<keyword evidence="4" id="KW-0547">Nucleotide-binding</keyword>
<dbReference type="PROSITE" id="PS50146">
    <property type="entry name" value="DAGK"/>
    <property type="match status" value="1"/>
</dbReference>
<evidence type="ECO:0000256" key="2">
    <source>
        <dbReference type="ARBA" id="ARBA00005983"/>
    </source>
</evidence>
<dbReference type="GO" id="GO:0016301">
    <property type="term" value="F:kinase activity"/>
    <property type="evidence" value="ECO:0007669"/>
    <property type="project" value="UniProtKB-KW"/>
</dbReference>
<keyword evidence="11" id="KW-1185">Reference proteome</keyword>
<keyword evidence="3" id="KW-0808">Transferase</keyword>